<dbReference type="InterPro" id="IPR001853">
    <property type="entry name" value="DSBA-like_thioredoxin_dom"/>
</dbReference>
<dbReference type="PANTHER" id="PTHR42943">
    <property type="entry name" value="GLUTATHIONE S-TRANSFERASE KAPPA"/>
    <property type="match status" value="1"/>
</dbReference>
<dbReference type="EMBL" id="JASJQH010006937">
    <property type="protein sequence ID" value="KAK9722897.1"/>
    <property type="molecule type" value="Genomic_DNA"/>
</dbReference>
<dbReference type="Gene3D" id="3.40.30.10">
    <property type="entry name" value="Glutaredoxin"/>
    <property type="match status" value="1"/>
</dbReference>
<sequence>MAIGEIAANCRTNQSIVPKRAALITSYRHHLHTASSTTKRYQHKLVLKPVFLFNLLQHWKQTAPIANEAKRKWIIKDAYRNSSVNKIPFKYPVTHPFNSVYALRASVPSVVGKRQGELVEALFDSIWNPKSKFIEVTNKTHLKAFLEEKGISLTEEGEEEAKQELENNIREAKELGVFGVPTMVVDNQVFWGCDQLPYVLETLQGKDPLNDQEINDKCKETLDSLKSLL</sequence>
<dbReference type="SUPFAM" id="SSF52833">
    <property type="entry name" value="Thioredoxin-like"/>
    <property type="match status" value="1"/>
</dbReference>
<evidence type="ECO:0000313" key="2">
    <source>
        <dbReference type="EMBL" id="KAK9722897.1"/>
    </source>
</evidence>
<reference evidence="2 3" key="1">
    <citation type="submission" date="2023-04" db="EMBL/GenBank/DDBJ databases">
        <title>Genome of Basidiobolus ranarum AG-B5.</title>
        <authorList>
            <person name="Stajich J.E."/>
            <person name="Carter-House D."/>
            <person name="Gryganskyi A."/>
        </authorList>
    </citation>
    <scope>NUCLEOTIDE SEQUENCE [LARGE SCALE GENOMIC DNA]</scope>
    <source>
        <strain evidence="2 3">AG-B5</strain>
    </source>
</reference>
<keyword evidence="3" id="KW-1185">Reference proteome</keyword>
<evidence type="ECO:0000259" key="1">
    <source>
        <dbReference type="Pfam" id="PF01323"/>
    </source>
</evidence>
<dbReference type="PANTHER" id="PTHR42943:SF2">
    <property type="entry name" value="GLUTATHIONE S-TRANSFERASE KAPPA 1"/>
    <property type="match status" value="1"/>
</dbReference>
<protein>
    <recommendedName>
        <fullName evidence="1">DSBA-like thioredoxin domain-containing protein</fullName>
    </recommendedName>
</protein>
<organism evidence="2 3">
    <name type="scientific">Basidiobolus ranarum</name>
    <dbReference type="NCBI Taxonomy" id="34480"/>
    <lineage>
        <taxon>Eukaryota</taxon>
        <taxon>Fungi</taxon>
        <taxon>Fungi incertae sedis</taxon>
        <taxon>Zoopagomycota</taxon>
        <taxon>Entomophthoromycotina</taxon>
        <taxon>Basidiobolomycetes</taxon>
        <taxon>Basidiobolales</taxon>
        <taxon>Basidiobolaceae</taxon>
        <taxon>Basidiobolus</taxon>
    </lineage>
</organism>
<feature type="domain" description="DSBA-like thioredoxin" evidence="1">
    <location>
        <begin position="38"/>
        <end position="203"/>
    </location>
</feature>
<comment type="caution">
    <text evidence="2">The sequence shown here is derived from an EMBL/GenBank/DDBJ whole genome shotgun (WGS) entry which is preliminary data.</text>
</comment>
<dbReference type="Proteomes" id="UP001479436">
    <property type="component" value="Unassembled WGS sequence"/>
</dbReference>
<dbReference type="InterPro" id="IPR051924">
    <property type="entry name" value="GST_Kappa/NadH"/>
</dbReference>
<evidence type="ECO:0000313" key="3">
    <source>
        <dbReference type="Proteomes" id="UP001479436"/>
    </source>
</evidence>
<name>A0ABR2W8V1_9FUNG</name>
<accession>A0ABR2W8V1</accession>
<dbReference type="InterPro" id="IPR036249">
    <property type="entry name" value="Thioredoxin-like_sf"/>
</dbReference>
<dbReference type="Pfam" id="PF01323">
    <property type="entry name" value="DSBA"/>
    <property type="match status" value="1"/>
</dbReference>
<gene>
    <name evidence="2" type="ORF">K7432_002334</name>
</gene>
<proteinExistence type="predicted"/>